<gene>
    <name evidence="5" type="ORF">PFDSM3638_04475</name>
</gene>
<dbReference type="Pfam" id="PF00005">
    <property type="entry name" value="ABC_tran"/>
    <property type="match status" value="1"/>
</dbReference>
<name>A0A5C0XRU1_PYRFU</name>
<protein>
    <submittedName>
        <fullName evidence="5">ABC transporter ATP-binding protein</fullName>
    </submittedName>
</protein>
<evidence type="ECO:0000313" key="5">
    <source>
        <dbReference type="EMBL" id="QEK78564.1"/>
    </source>
</evidence>
<proteinExistence type="predicted"/>
<dbReference type="InterPro" id="IPR003439">
    <property type="entry name" value="ABC_transporter-like_ATP-bd"/>
</dbReference>
<dbReference type="GeneID" id="13301494"/>
<dbReference type="PROSITE" id="PS50893">
    <property type="entry name" value="ABC_TRANSPORTER_2"/>
    <property type="match status" value="1"/>
</dbReference>
<dbReference type="SMART" id="SM00382">
    <property type="entry name" value="AAA"/>
    <property type="match status" value="1"/>
</dbReference>
<evidence type="ECO:0000313" key="6">
    <source>
        <dbReference type="Proteomes" id="UP000324354"/>
    </source>
</evidence>
<dbReference type="EMBL" id="CP023154">
    <property type="protein sequence ID" value="QEK78564.1"/>
    <property type="molecule type" value="Genomic_DNA"/>
</dbReference>
<dbReference type="InterPro" id="IPR051782">
    <property type="entry name" value="ABC_Transporter_VariousFunc"/>
</dbReference>
<dbReference type="GO" id="GO:0016887">
    <property type="term" value="F:ATP hydrolysis activity"/>
    <property type="evidence" value="ECO:0007669"/>
    <property type="project" value="InterPro"/>
</dbReference>
<reference evidence="5 6" key="1">
    <citation type="submission" date="2017-08" db="EMBL/GenBank/DDBJ databases">
        <title>Resequencing and Reannotation of the genome of Pyrococcus furiosus type strain DSM3638.</title>
        <authorList>
            <person name="Reichelt R.M."/>
            <person name="Bunk B."/>
        </authorList>
    </citation>
    <scope>NUCLEOTIDE SEQUENCE [LARGE SCALE GENOMIC DNA]</scope>
    <source>
        <strain evidence="5 6">DSM 3638</strain>
    </source>
</reference>
<dbReference type="PANTHER" id="PTHR42939">
    <property type="entry name" value="ABC TRANSPORTER ATP-BINDING PROTEIN ALBC-RELATED"/>
    <property type="match status" value="1"/>
</dbReference>
<dbReference type="SMR" id="A0A5C0XRU1"/>
<evidence type="ECO:0000256" key="3">
    <source>
        <dbReference type="ARBA" id="ARBA00022840"/>
    </source>
</evidence>
<dbReference type="CDD" id="cd03230">
    <property type="entry name" value="ABC_DR_subfamily_A"/>
    <property type="match status" value="1"/>
</dbReference>
<keyword evidence="3 5" id="KW-0067">ATP-binding</keyword>
<dbReference type="SUPFAM" id="SSF52540">
    <property type="entry name" value="P-loop containing nucleoside triphosphate hydrolases"/>
    <property type="match status" value="1"/>
</dbReference>
<sequence>MKLEIRDLSVGYDKPVLERITMTIEKGNVVNFHGPNGIGKTTLLKTISTYLKPLKGEIIYNGVPITKVKGKIFFLPEEIIVPRKISVEDYLKAVASLYGVKVNKNEIMDALESVEVLDLKKKLGELSQGTIRRVQLASTLLVNAEIYVLDDPVVAIDEDSKHKVLKSILEILKEKGIVIISSREELSYCDVNENLHKYSTKIDKKD</sequence>
<organism evidence="5 6">
    <name type="scientific">Pyrococcus furiosus (strain ATCC 43587 / DSM 3638 / JCM 8422 / Vc1)</name>
    <dbReference type="NCBI Taxonomy" id="186497"/>
    <lineage>
        <taxon>Archaea</taxon>
        <taxon>Methanobacteriati</taxon>
        <taxon>Methanobacteriota</taxon>
        <taxon>Thermococci</taxon>
        <taxon>Thermococcales</taxon>
        <taxon>Thermococcaceae</taxon>
        <taxon>Pyrococcus</taxon>
    </lineage>
</organism>
<evidence type="ECO:0000256" key="1">
    <source>
        <dbReference type="ARBA" id="ARBA00022448"/>
    </source>
</evidence>
<keyword evidence="1" id="KW-0813">Transport</keyword>
<dbReference type="RefSeq" id="WP_011012030.1">
    <property type="nucleotide sequence ID" value="NC_003413.1"/>
</dbReference>
<dbReference type="AlphaFoldDB" id="A0A5C0XRU1"/>
<dbReference type="InterPro" id="IPR003593">
    <property type="entry name" value="AAA+_ATPase"/>
</dbReference>
<feature type="domain" description="ABC transporter" evidence="4">
    <location>
        <begin position="1"/>
        <end position="204"/>
    </location>
</feature>
<keyword evidence="2" id="KW-0547">Nucleotide-binding</keyword>
<evidence type="ECO:0000256" key="2">
    <source>
        <dbReference type="ARBA" id="ARBA00022741"/>
    </source>
</evidence>
<dbReference type="GO" id="GO:0005524">
    <property type="term" value="F:ATP binding"/>
    <property type="evidence" value="ECO:0007669"/>
    <property type="project" value="UniProtKB-KW"/>
</dbReference>
<dbReference type="Proteomes" id="UP000324354">
    <property type="component" value="Chromosome"/>
</dbReference>
<dbReference type="OrthoDB" id="85528at2157"/>
<dbReference type="GeneID" id="41712703"/>
<dbReference type="InterPro" id="IPR027417">
    <property type="entry name" value="P-loop_NTPase"/>
</dbReference>
<dbReference type="Gene3D" id="3.40.50.300">
    <property type="entry name" value="P-loop containing nucleotide triphosphate hydrolases"/>
    <property type="match status" value="1"/>
</dbReference>
<accession>A0A5C0XRU1</accession>
<dbReference type="PANTHER" id="PTHR42939:SF1">
    <property type="entry name" value="ABC TRANSPORTER ATP-BINDING PROTEIN ALBC-RELATED"/>
    <property type="match status" value="1"/>
</dbReference>
<evidence type="ECO:0000259" key="4">
    <source>
        <dbReference type="PROSITE" id="PS50893"/>
    </source>
</evidence>